<dbReference type="Proteomes" id="UP000054324">
    <property type="component" value="Unassembled WGS sequence"/>
</dbReference>
<feature type="compositionally biased region" description="Polar residues" evidence="1">
    <location>
        <begin position="317"/>
        <end position="331"/>
    </location>
</feature>
<name>A0A074ZE66_OPIVI</name>
<keyword evidence="3" id="KW-1185">Reference proteome</keyword>
<feature type="compositionally biased region" description="Basic and acidic residues" evidence="1">
    <location>
        <begin position="304"/>
        <end position="316"/>
    </location>
</feature>
<feature type="compositionally biased region" description="Basic residues" evidence="1">
    <location>
        <begin position="335"/>
        <end position="352"/>
    </location>
</feature>
<dbReference type="GeneID" id="20322484"/>
<evidence type="ECO:0000256" key="1">
    <source>
        <dbReference type="SAM" id="MobiDB-lite"/>
    </source>
</evidence>
<evidence type="ECO:0000313" key="3">
    <source>
        <dbReference type="Proteomes" id="UP000054324"/>
    </source>
</evidence>
<dbReference type="EMBL" id="KL596829">
    <property type="protein sequence ID" value="KER23947.1"/>
    <property type="molecule type" value="Genomic_DNA"/>
</dbReference>
<dbReference type="OrthoDB" id="10659460at2759"/>
<protein>
    <submittedName>
        <fullName evidence="2">Uncharacterized protein</fullName>
    </submittedName>
</protein>
<dbReference type="STRING" id="6198.A0A074ZE66"/>
<accession>A0A074ZE66</accession>
<dbReference type="RefSeq" id="XP_009172325.1">
    <property type="nucleotide sequence ID" value="XM_009174061.1"/>
</dbReference>
<feature type="region of interest" description="Disordered" evidence="1">
    <location>
        <begin position="251"/>
        <end position="353"/>
    </location>
</feature>
<sequence>MLSRFVFPLDPGTGEPGETAKESLNLNVLPFASPIATQLQSSPSNQINGDLKPTTVLVGILQLELPNDRTVRIPVSVKADELKRCLASLGTSVNTLLASNQERMGDAKNETVPTSPQKSESDAYHHSQESALKVAKDQQIFVPKSLPCSASSPLTDSVAISTRTQEELQAARIILSLANSGAVPLDHQQRQHEQDKPQSSELGETISVEHCDDAPSSVLSSITQGQQQNVHAPITFSRSCSQSGCNNGMGKTVDSDPSNLVAFSTGPFNASRPRWPNESPTTAPRSSLSRSADPLTCQQQKQQSEIKPHSDPKTPHTQEIPNQTTSPTSPMGSIKYRKQHGTIRPPPKKRLSVHYQRTPSVASPVVVVSGRCRYRAT</sequence>
<proteinExistence type="predicted"/>
<dbReference type="KEGG" id="ovi:T265_08305"/>
<dbReference type="AlphaFoldDB" id="A0A074ZE66"/>
<feature type="compositionally biased region" description="Polar residues" evidence="1">
    <location>
        <begin position="278"/>
        <end position="303"/>
    </location>
</feature>
<gene>
    <name evidence="2" type="ORF">T265_08305</name>
</gene>
<reference evidence="2 3" key="1">
    <citation type="submission" date="2013-11" db="EMBL/GenBank/DDBJ databases">
        <title>Opisthorchis viverrini - life in the bile duct.</title>
        <authorList>
            <person name="Young N.D."/>
            <person name="Nagarajan N."/>
            <person name="Lin S.J."/>
            <person name="Korhonen P.K."/>
            <person name="Jex A.R."/>
            <person name="Hall R.S."/>
            <person name="Safavi-Hemami H."/>
            <person name="Kaewkong W."/>
            <person name="Bertrand D."/>
            <person name="Gao S."/>
            <person name="Seet Q."/>
            <person name="Wongkham S."/>
            <person name="Teh B.T."/>
            <person name="Wongkham C."/>
            <person name="Intapan P.M."/>
            <person name="Maleewong W."/>
            <person name="Yang X."/>
            <person name="Hu M."/>
            <person name="Wang Z."/>
            <person name="Hofmann A."/>
            <person name="Sternberg P.W."/>
            <person name="Tan P."/>
            <person name="Wang J."/>
            <person name="Gasser R.B."/>
        </authorList>
    </citation>
    <scope>NUCLEOTIDE SEQUENCE [LARGE SCALE GENOMIC DNA]</scope>
</reference>
<feature type="region of interest" description="Disordered" evidence="1">
    <location>
        <begin position="100"/>
        <end position="130"/>
    </location>
</feature>
<evidence type="ECO:0000313" key="2">
    <source>
        <dbReference type="EMBL" id="KER23947.1"/>
    </source>
</evidence>
<feature type="compositionally biased region" description="Basic and acidic residues" evidence="1">
    <location>
        <begin position="119"/>
        <end position="128"/>
    </location>
</feature>
<feature type="compositionally biased region" description="Polar residues" evidence="1">
    <location>
        <begin position="255"/>
        <end position="268"/>
    </location>
</feature>
<organism evidence="2 3">
    <name type="scientific">Opisthorchis viverrini</name>
    <name type="common">Southeast Asian liver fluke</name>
    <dbReference type="NCBI Taxonomy" id="6198"/>
    <lineage>
        <taxon>Eukaryota</taxon>
        <taxon>Metazoa</taxon>
        <taxon>Spiralia</taxon>
        <taxon>Lophotrochozoa</taxon>
        <taxon>Platyhelminthes</taxon>
        <taxon>Trematoda</taxon>
        <taxon>Digenea</taxon>
        <taxon>Opisthorchiida</taxon>
        <taxon>Opisthorchiata</taxon>
        <taxon>Opisthorchiidae</taxon>
        <taxon>Opisthorchis</taxon>
    </lineage>
</organism>
<dbReference type="CTD" id="20322484"/>